<accession>A0A0B0PH44</accession>
<dbReference type="AlphaFoldDB" id="A0A0B0PH44"/>
<evidence type="ECO:0000313" key="1">
    <source>
        <dbReference type="EMBL" id="KHG24275.1"/>
    </source>
</evidence>
<dbReference type="Proteomes" id="UP000032142">
    <property type="component" value="Unassembled WGS sequence"/>
</dbReference>
<sequence>MASSQQMQELDQNGNPKNMSLVSNEFIWFKQGSVTNTLYK</sequence>
<evidence type="ECO:0000313" key="2">
    <source>
        <dbReference type="Proteomes" id="UP000032142"/>
    </source>
</evidence>
<organism evidence="1 2">
    <name type="scientific">Gossypium arboreum</name>
    <name type="common">Tree cotton</name>
    <name type="synonym">Gossypium nanking</name>
    <dbReference type="NCBI Taxonomy" id="29729"/>
    <lineage>
        <taxon>Eukaryota</taxon>
        <taxon>Viridiplantae</taxon>
        <taxon>Streptophyta</taxon>
        <taxon>Embryophyta</taxon>
        <taxon>Tracheophyta</taxon>
        <taxon>Spermatophyta</taxon>
        <taxon>Magnoliopsida</taxon>
        <taxon>eudicotyledons</taxon>
        <taxon>Gunneridae</taxon>
        <taxon>Pentapetalae</taxon>
        <taxon>rosids</taxon>
        <taxon>malvids</taxon>
        <taxon>Malvales</taxon>
        <taxon>Malvaceae</taxon>
        <taxon>Malvoideae</taxon>
        <taxon>Gossypium</taxon>
    </lineage>
</organism>
<proteinExistence type="predicted"/>
<reference evidence="2" key="1">
    <citation type="submission" date="2014-09" db="EMBL/GenBank/DDBJ databases">
        <authorList>
            <person name="Mudge J."/>
            <person name="Ramaraj T."/>
            <person name="Lindquist I.E."/>
            <person name="Bharti A.K."/>
            <person name="Sundararajan A."/>
            <person name="Cameron C.T."/>
            <person name="Woodward J.E."/>
            <person name="May G.D."/>
            <person name="Brubaker C."/>
            <person name="Broadhvest J."/>
            <person name="Wilkins T.A."/>
        </authorList>
    </citation>
    <scope>NUCLEOTIDE SEQUENCE</scope>
    <source>
        <strain evidence="2">cv. AKA8401</strain>
    </source>
</reference>
<keyword evidence="2" id="KW-1185">Reference proteome</keyword>
<dbReference type="EMBL" id="KN428216">
    <property type="protein sequence ID" value="KHG24275.1"/>
    <property type="molecule type" value="Genomic_DNA"/>
</dbReference>
<protein>
    <submittedName>
        <fullName evidence="1">Uncharacterized protein</fullName>
    </submittedName>
</protein>
<name>A0A0B0PH44_GOSAR</name>
<gene>
    <name evidence="1" type="ORF">F383_02712</name>
</gene>